<feature type="region of interest" description="Disordered" evidence="1">
    <location>
        <begin position="58"/>
        <end position="83"/>
    </location>
</feature>
<organism evidence="2 3">
    <name type="scientific">Pseudomarimonas salicorniae</name>
    <dbReference type="NCBI Taxonomy" id="2933270"/>
    <lineage>
        <taxon>Bacteria</taxon>
        <taxon>Pseudomonadati</taxon>
        <taxon>Pseudomonadota</taxon>
        <taxon>Gammaproteobacteria</taxon>
        <taxon>Lysobacterales</taxon>
        <taxon>Lysobacteraceae</taxon>
        <taxon>Pseudomarimonas</taxon>
    </lineage>
</organism>
<dbReference type="EMBL" id="JALNMH010000004">
    <property type="protein sequence ID" value="MCK7593249.1"/>
    <property type="molecule type" value="Genomic_DNA"/>
</dbReference>
<dbReference type="Proteomes" id="UP001431449">
    <property type="component" value="Unassembled WGS sequence"/>
</dbReference>
<feature type="compositionally biased region" description="Polar residues" evidence="1">
    <location>
        <begin position="136"/>
        <end position="154"/>
    </location>
</feature>
<sequence>MSLAEKKARVAEAEARAQDCIERARARIAASRADRGSVAYPSTVALTGVVAGVLLEHAVPPKGEPRRRERRGGESGQSSTPSWLSLANFGLAMRWWHQARPLLEAFAQGRQPSGAGEDGSQADAAPVEDPGDMSMGSKSAAPTPTQQSAAGAHG</sequence>
<comment type="caution">
    <text evidence="2">The sequence shown here is derived from an EMBL/GenBank/DDBJ whole genome shotgun (WGS) entry which is preliminary data.</text>
</comment>
<protein>
    <recommendedName>
        <fullName evidence="4">DUF3618 domain-containing protein</fullName>
    </recommendedName>
</protein>
<accession>A0ABT0GGB5</accession>
<proteinExistence type="predicted"/>
<evidence type="ECO:0000256" key="1">
    <source>
        <dbReference type="SAM" id="MobiDB-lite"/>
    </source>
</evidence>
<reference evidence="2" key="1">
    <citation type="submission" date="2022-04" db="EMBL/GenBank/DDBJ databases">
        <title>Lysobacter sp. CAU 1642 isolated from sea sand.</title>
        <authorList>
            <person name="Kim W."/>
        </authorList>
    </citation>
    <scope>NUCLEOTIDE SEQUENCE</scope>
    <source>
        <strain evidence="2">CAU 1642</strain>
    </source>
</reference>
<name>A0ABT0GGB5_9GAMM</name>
<feature type="region of interest" description="Disordered" evidence="1">
    <location>
        <begin position="107"/>
        <end position="154"/>
    </location>
</feature>
<feature type="compositionally biased region" description="Basic and acidic residues" evidence="1">
    <location>
        <begin position="63"/>
        <end position="73"/>
    </location>
</feature>
<gene>
    <name evidence="2" type="ORF">M0G41_06145</name>
</gene>
<evidence type="ECO:0000313" key="3">
    <source>
        <dbReference type="Proteomes" id="UP001431449"/>
    </source>
</evidence>
<evidence type="ECO:0008006" key="4">
    <source>
        <dbReference type="Google" id="ProtNLM"/>
    </source>
</evidence>
<evidence type="ECO:0000313" key="2">
    <source>
        <dbReference type="EMBL" id="MCK7593249.1"/>
    </source>
</evidence>
<dbReference type="RefSeq" id="WP_248206537.1">
    <property type="nucleotide sequence ID" value="NZ_JALNMH010000004.1"/>
</dbReference>
<keyword evidence="3" id="KW-1185">Reference proteome</keyword>